<dbReference type="EMBL" id="JAFEUM010000001">
    <property type="protein sequence ID" value="MBM7034989.1"/>
    <property type="molecule type" value="Genomic_DNA"/>
</dbReference>
<dbReference type="InterPro" id="IPR002575">
    <property type="entry name" value="Aminoglycoside_PTrfase"/>
</dbReference>
<dbReference type="SUPFAM" id="SSF56112">
    <property type="entry name" value="Protein kinase-like (PK-like)"/>
    <property type="match status" value="1"/>
</dbReference>
<comment type="caution">
    <text evidence="2">The sequence shown here is derived from an EMBL/GenBank/DDBJ whole genome shotgun (WGS) entry which is preliminary data.</text>
</comment>
<organism evidence="2 3">
    <name type="scientific">Vibrio ulleungensis</name>
    <dbReference type="NCBI Taxonomy" id="2807619"/>
    <lineage>
        <taxon>Bacteria</taxon>
        <taxon>Pseudomonadati</taxon>
        <taxon>Pseudomonadota</taxon>
        <taxon>Gammaproteobacteria</taxon>
        <taxon>Vibrionales</taxon>
        <taxon>Vibrionaceae</taxon>
        <taxon>Vibrio</taxon>
    </lineage>
</organism>
<dbReference type="RefSeq" id="WP_205156635.1">
    <property type="nucleotide sequence ID" value="NZ_JAFEUM010000001.1"/>
</dbReference>
<evidence type="ECO:0000313" key="2">
    <source>
        <dbReference type="EMBL" id="MBM7034989.1"/>
    </source>
</evidence>
<accession>A0ABS2HD73</accession>
<keyword evidence="3" id="KW-1185">Reference proteome</keyword>
<protein>
    <submittedName>
        <fullName evidence="2">Aminoglycoside phosphotransferase family protein</fullName>
    </submittedName>
</protein>
<dbReference type="InterPro" id="IPR011009">
    <property type="entry name" value="Kinase-like_dom_sf"/>
</dbReference>
<evidence type="ECO:0000313" key="3">
    <source>
        <dbReference type="Proteomes" id="UP000809621"/>
    </source>
</evidence>
<dbReference type="Pfam" id="PF01636">
    <property type="entry name" value="APH"/>
    <property type="match status" value="1"/>
</dbReference>
<dbReference type="Proteomes" id="UP000809621">
    <property type="component" value="Unassembled WGS sequence"/>
</dbReference>
<name>A0ABS2HD73_9VIBR</name>
<gene>
    <name evidence="2" type="ORF">JQC93_01110</name>
</gene>
<proteinExistence type="predicted"/>
<dbReference type="Gene3D" id="3.90.1200.10">
    <property type="match status" value="1"/>
</dbReference>
<evidence type="ECO:0000259" key="1">
    <source>
        <dbReference type="Pfam" id="PF01636"/>
    </source>
</evidence>
<feature type="domain" description="Aminoglycoside phosphotransferase" evidence="1">
    <location>
        <begin position="29"/>
        <end position="170"/>
    </location>
</feature>
<reference evidence="2 3" key="1">
    <citation type="submission" date="2021-02" db="EMBL/GenBank/DDBJ databases">
        <authorList>
            <person name="Park J.-S."/>
        </authorList>
    </citation>
    <scope>NUCLEOTIDE SEQUENCE [LARGE SCALE GENOMIC DNA]</scope>
    <source>
        <strain evidence="2 3">188UL20-2</strain>
    </source>
</reference>
<sequence>MTQPALGRDGISLNGSEVRRPFQTWSFEVHKLLNFLAQAGYETAPQLIRVETDQQQNQWEVLTLVEGETYDFPLTGPIASATALKSCAQLLKRYHTLSAAYLEQLRQRPDWQQIEWMLPSRQPIEVLCHGDFSPYNVALNKETVTGVFDFDTVHPGPALWDVAYTVYCFAPFKTDEHDQLFTLDQQIQRAKLFCDSYGLDNQQRAQLVQVMQDRVQALVDFMQSSQGGEYGTSSQLVTYINDIKYMHSNRDTIIQGLIAS</sequence>